<dbReference type="Pfam" id="PF02214">
    <property type="entry name" value="BTB_2"/>
    <property type="match status" value="1"/>
</dbReference>
<organism evidence="2 3">
    <name type="scientific">Fragilariopsis cylindrus CCMP1102</name>
    <dbReference type="NCBI Taxonomy" id="635003"/>
    <lineage>
        <taxon>Eukaryota</taxon>
        <taxon>Sar</taxon>
        <taxon>Stramenopiles</taxon>
        <taxon>Ochrophyta</taxon>
        <taxon>Bacillariophyta</taxon>
        <taxon>Bacillariophyceae</taxon>
        <taxon>Bacillariophycidae</taxon>
        <taxon>Bacillariales</taxon>
        <taxon>Bacillariaceae</taxon>
        <taxon>Fragilariopsis</taxon>
    </lineage>
</organism>
<dbReference type="InterPro" id="IPR011333">
    <property type="entry name" value="SKP1/BTB/POZ_sf"/>
</dbReference>
<dbReference type="OrthoDB" id="2414723at2759"/>
<dbReference type="EMBL" id="KV784371">
    <property type="protein sequence ID" value="OEU10464.1"/>
    <property type="molecule type" value="Genomic_DNA"/>
</dbReference>
<proteinExistence type="predicted"/>
<evidence type="ECO:0000313" key="3">
    <source>
        <dbReference type="Proteomes" id="UP000095751"/>
    </source>
</evidence>
<gene>
    <name evidence="2" type="ORF">FRACYDRAFT_246882</name>
</gene>
<dbReference type="InterPro" id="IPR003131">
    <property type="entry name" value="T1-type_BTB"/>
</dbReference>
<reference evidence="2 3" key="1">
    <citation type="submission" date="2016-09" db="EMBL/GenBank/DDBJ databases">
        <title>Extensive genetic diversity and differential bi-allelic expression allows diatom success in the polar Southern Ocean.</title>
        <authorList>
            <consortium name="DOE Joint Genome Institute"/>
            <person name="Mock T."/>
            <person name="Otillar R.P."/>
            <person name="Strauss J."/>
            <person name="Dupont C."/>
            <person name="Frickenhaus S."/>
            <person name="Maumus F."/>
            <person name="Mcmullan M."/>
            <person name="Sanges R."/>
            <person name="Schmutz J."/>
            <person name="Toseland A."/>
            <person name="Valas R."/>
            <person name="Veluchamy A."/>
            <person name="Ward B.J."/>
            <person name="Allen A."/>
            <person name="Barry K."/>
            <person name="Falciatore A."/>
            <person name="Ferrante M."/>
            <person name="Fortunato A.E."/>
            <person name="Gloeckner G."/>
            <person name="Gruber A."/>
            <person name="Hipkin R."/>
            <person name="Janech M."/>
            <person name="Kroth P."/>
            <person name="Leese F."/>
            <person name="Lindquist E."/>
            <person name="Lyon B.R."/>
            <person name="Martin J."/>
            <person name="Mayer C."/>
            <person name="Parker M."/>
            <person name="Quesneville H."/>
            <person name="Raymond J."/>
            <person name="Uhlig C."/>
            <person name="Valentin K.U."/>
            <person name="Worden A.Z."/>
            <person name="Armbrust E.V."/>
            <person name="Bowler C."/>
            <person name="Green B."/>
            <person name="Moulton V."/>
            <person name="Van Oosterhout C."/>
            <person name="Grigoriev I."/>
        </authorList>
    </citation>
    <scope>NUCLEOTIDE SEQUENCE [LARGE SCALE GENOMIC DNA]</scope>
    <source>
        <strain evidence="2 3">CCMP1102</strain>
    </source>
</reference>
<feature type="domain" description="Potassium channel tetramerisation-type BTB" evidence="1">
    <location>
        <begin position="16"/>
        <end position="87"/>
    </location>
</feature>
<dbReference type="Gene3D" id="3.30.710.10">
    <property type="entry name" value="Potassium Channel Kv1.1, Chain A"/>
    <property type="match status" value="1"/>
</dbReference>
<dbReference type="AlphaFoldDB" id="A0A1E7EXC2"/>
<protein>
    <recommendedName>
        <fullName evidence="1">Potassium channel tetramerisation-type BTB domain-containing protein</fullName>
    </recommendedName>
</protein>
<sequence length="196" mass="21880">MTACNDQTPQHDDDIVGINVGGKLKLQVLRSTLCLPPADTMFSRIFAAVSTTSTTAKPVQVLKDDQGLIFLDHDPELIEIIINYLRMKKNEDPFDPIVSGPEYPINKAKDFRRLLHYFDLTAYFHYPTTTSPFIASETLRRMDIDDIEYDSDAANGCGSYVSRDTSTPNLIVGDGEVVGDEIIGTYTPQGYHFCYG</sequence>
<evidence type="ECO:0000313" key="2">
    <source>
        <dbReference type="EMBL" id="OEU10464.1"/>
    </source>
</evidence>
<dbReference type="KEGG" id="fcy:FRACYDRAFT_246882"/>
<dbReference type="Proteomes" id="UP000095751">
    <property type="component" value="Unassembled WGS sequence"/>
</dbReference>
<keyword evidence="3" id="KW-1185">Reference proteome</keyword>
<accession>A0A1E7EXC2</accession>
<evidence type="ECO:0000259" key="1">
    <source>
        <dbReference type="Pfam" id="PF02214"/>
    </source>
</evidence>
<dbReference type="GO" id="GO:0051260">
    <property type="term" value="P:protein homooligomerization"/>
    <property type="evidence" value="ECO:0007669"/>
    <property type="project" value="InterPro"/>
</dbReference>
<name>A0A1E7EXC2_9STRA</name>
<dbReference type="SUPFAM" id="SSF54695">
    <property type="entry name" value="POZ domain"/>
    <property type="match status" value="1"/>
</dbReference>
<dbReference type="InParanoid" id="A0A1E7EXC2"/>